<feature type="compositionally biased region" description="Low complexity" evidence="15">
    <location>
        <begin position="114"/>
        <end position="127"/>
    </location>
</feature>
<dbReference type="GO" id="GO:0016887">
    <property type="term" value="F:ATP hydrolysis activity"/>
    <property type="evidence" value="ECO:0007669"/>
    <property type="project" value="InterPro"/>
</dbReference>
<evidence type="ECO:0000313" key="18">
    <source>
        <dbReference type="EMBL" id="GIM07356.1"/>
    </source>
</evidence>
<evidence type="ECO:0000256" key="2">
    <source>
        <dbReference type="ARBA" id="ARBA00004173"/>
    </source>
</evidence>
<evidence type="ECO:0000313" key="19">
    <source>
        <dbReference type="Proteomes" id="UP000747110"/>
    </source>
</evidence>
<dbReference type="GO" id="GO:0004222">
    <property type="term" value="F:metalloendopeptidase activity"/>
    <property type="evidence" value="ECO:0007669"/>
    <property type="project" value="InterPro"/>
</dbReference>
<comment type="subcellular location">
    <subcellularLocation>
        <location evidence="3">Membrane</location>
    </subcellularLocation>
    <subcellularLocation>
        <location evidence="2">Mitochondrion</location>
    </subcellularLocation>
</comment>
<evidence type="ECO:0000256" key="7">
    <source>
        <dbReference type="ARBA" id="ARBA00022723"/>
    </source>
</evidence>
<dbReference type="GO" id="GO:0005739">
    <property type="term" value="C:mitochondrion"/>
    <property type="evidence" value="ECO:0007669"/>
    <property type="project" value="UniProtKB-SubCell"/>
</dbReference>
<name>A0A8J4CQQ2_9CHLO</name>
<keyword evidence="11" id="KW-0067">ATP-binding</keyword>
<keyword evidence="19" id="KW-1185">Reference proteome</keyword>
<evidence type="ECO:0000256" key="3">
    <source>
        <dbReference type="ARBA" id="ARBA00004370"/>
    </source>
</evidence>
<accession>A0A8J4CQQ2</accession>
<dbReference type="AlphaFoldDB" id="A0A8J4CQQ2"/>
<dbReference type="InterPro" id="IPR000642">
    <property type="entry name" value="Peptidase_M41"/>
</dbReference>
<dbReference type="Gene3D" id="1.10.8.60">
    <property type="match status" value="1"/>
</dbReference>
<keyword evidence="13" id="KW-0496">Mitochondrion</keyword>
<dbReference type="Pfam" id="PF17862">
    <property type="entry name" value="AAA_lid_3"/>
    <property type="match status" value="1"/>
</dbReference>
<evidence type="ECO:0000256" key="14">
    <source>
        <dbReference type="ARBA" id="ARBA00023136"/>
    </source>
</evidence>
<dbReference type="Proteomes" id="UP000722791">
    <property type="component" value="Unassembled WGS sequence"/>
</dbReference>
<dbReference type="SMART" id="SM00382">
    <property type="entry name" value="AAA"/>
    <property type="match status" value="1"/>
</dbReference>
<feature type="compositionally biased region" description="Polar residues" evidence="15">
    <location>
        <begin position="902"/>
        <end position="912"/>
    </location>
</feature>
<evidence type="ECO:0000259" key="16">
    <source>
        <dbReference type="SMART" id="SM00382"/>
    </source>
</evidence>
<dbReference type="InterPro" id="IPR041569">
    <property type="entry name" value="AAA_lid_3"/>
</dbReference>
<evidence type="ECO:0000256" key="15">
    <source>
        <dbReference type="SAM" id="MobiDB-lite"/>
    </source>
</evidence>
<dbReference type="PANTHER" id="PTHR23076">
    <property type="entry name" value="METALLOPROTEASE M41 FTSH"/>
    <property type="match status" value="1"/>
</dbReference>
<keyword evidence="8" id="KW-0547">Nucleotide-binding</keyword>
<dbReference type="GO" id="GO:0016020">
    <property type="term" value="C:membrane"/>
    <property type="evidence" value="ECO:0007669"/>
    <property type="project" value="UniProtKB-SubCell"/>
</dbReference>
<dbReference type="SUPFAM" id="SSF52540">
    <property type="entry name" value="P-loop containing nucleoside triphosphate hydrolases"/>
    <property type="match status" value="1"/>
</dbReference>
<dbReference type="EMBL" id="BNCQ01000024">
    <property type="protein sequence ID" value="GIM07356.1"/>
    <property type="molecule type" value="Genomic_DNA"/>
</dbReference>
<evidence type="ECO:0000256" key="12">
    <source>
        <dbReference type="ARBA" id="ARBA00023049"/>
    </source>
</evidence>
<keyword evidence="6" id="KW-0645">Protease</keyword>
<evidence type="ECO:0000256" key="10">
    <source>
        <dbReference type="ARBA" id="ARBA00022833"/>
    </source>
</evidence>
<evidence type="ECO:0000256" key="6">
    <source>
        <dbReference type="ARBA" id="ARBA00022670"/>
    </source>
</evidence>
<dbReference type="FunFam" id="1.10.8.60:FF:000001">
    <property type="entry name" value="ATP-dependent zinc metalloprotease FtsH"/>
    <property type="match status" value="1"/>
</dbReference>
<dbReference type="GO" id="GO:0009507">
    <property type="term" value="C:chloroplast"/>
    <property type="evidence" value="ECO:0007669"/>
    <property type="project" value="TreeGrafter"/>
</dbReference>
<reference evidence="17" key="1">
    <citation type="journal article" date="2021" name="Proc. Natl. Acad. Sci. U.S.A.">
        <title>Three genomes in the algal genus Volvox reveal the fate of a haploid sex-determining region after a transition to homothallism.</title>
        <authorList>
            <person name="Yamamoto K."/>
            <person name="Hamaji T."/>
            <person name="Kawai-Toyooka H."/>
            <person name="Matsuzaki R."/>
            <person name="Takahashi F."/>
            <person name="Nishimura Y."/>
            <person name="Kawachi M."/>
            <person name="Noguchi H."/>
            <person name="Minakuchi Y."/>
            <person name="Umen J.G."/>
            <person name="Toyoda A."/>
            <person name="Nozaki H."/>
        </authorList>
    </citation>
    <scope>NUCLEOTIDE SEQUENCE</scope>
    <source>
        <strain evidence="18">NIES-3785</strain>
        <strain evidence="17">NIES-3786</strain>
    </source>
</reference>
<feature type="region of interest" description="Disordered" evidence="15">
    <location>
        <begin position="114"/>
        <end position="165"/>
    </location>
</feature>
<dbReference type="FunFam" id="1.20.58.760:FF:000001">
    <property type="entry name" value="ATP-dependent zinc metalloprotease FtsH"/>
    <property type="match status" value="1"/>
</dbReference>
<dbReference type="HAMAP" id="MF_01458">
    <property type="entry name" value="FtsH"/>
    <property type="match status" value="1"/>
</dbReference>
<evidence type="ECO:0000256" key="8">
    <source>
        <dbReference type="ARBA" id="ARBA00022741"/>
    </source>
</evidence>
<dbReference type="InterPro" id="IPR003960">
    <property type="entry name" value="ATPase_AAA_CS"/>
</dbReference>
<dbReference type="Gene3D" id="3.40.50.300">
    <property type="entry name" value="P-loop containing nucleotide triphosphate hydrolases"/>
    <property type="match status" value="1"/>
</dbReference>
<protein>
    <recommendedName>
        <fullName evidence="16">AAA+ ATPase domain-containing protein</fullName>
    </recommendedName>
</protein>
<dbReference type="Proteomes" id="UP000747110">
    <property type="component" value="Unassembled WGS sequence"/>
</dbReference>
<evidence type="ECO:0000256" key="1">
    <source>
        <dbReference type="ARBA" id="ARBA00001947"/>
    </source>
</evidence>
<keyword evidence="12" id="KW-0482">Metalloprotease</keyword>
<dbReference type="EMBL" id="BNCP01000036">
    <property type="protein sequence ID" value="GIL86664.1"/>
    <property type="molecule type" value="Genomic_DNA"/>
</dbReference>
<evidence type="ECO:0000256" key="5">
    <source>
        <dbReference type="ARBA" id="ARBA00010550"/>
    </source>
</evidence>
<proteinExistence type="inferred from homology"/>
<evidence type="ECO:0000256" key="9">
    <source>
        <dbReference type="ARBA" id="ARBA00022801"/>
    </source>
</evidence>
<feature type="compositionally biased region" description="Low complexity" evidence="15">
    <location>
        <begin position="442"/>
        <end position="453"/>
    </location>
</feature>
<feature type="region of interest" description="Disordered" evidence="15">
    <location>
        <begin position="1007"/>
        <end position="1057"/>
    </location>
</feature>
<sequence length="1088" mass="114090">MQQVGLETGFRQRVASRSAVRFHSSRSLCSPLPYRRRLWIAKGVGGPTDGAAAPYSGQGNAARETASQGVAGGVAFSGSSSASAEVLRETAADAGPSNILAASGSVMSRTAAEAATAESTAVPTAAAGSPRADHQRQQQEGQRIPIASQSALGKGTADNSTAEATTGAGAASSTLPQLVQQLLAWLASVWSALQQFPIWVQMQHLRRLREACEEDPKDADKHAAYLAELVRSNPREVLARVESRHFGVNAAVVAEYLRALVATGKVTELVKADGSAAAVAASATVAAAVAPAALEVPPPRTLAELLRDLHEQLVLASVDGVAAGDGSAPGASGSGGAAASLEMPGASLRRPLHVVVSGLPQLQPLMSTTPQVPKTPLLLRPLALLWRLISAAVLLLVLAFAYIAGSQAIRRVQASGGAFINPATVNAGPPVSAAGGGGGSGAATSSSGSGSPSVEPKEYKKDELPEKSIRTFKDVKGCDEAKEELREVVEFLKNPGKFTRLGAKLPKGVLLTGPPGTGKTLLAKAVAGEAGVPFFYRAGSEFEELYVGVGSRRMRALFAAAKKRSPCIVFIDEIDAIGGNRKAWENHTRKTLNQLLVEMDGFESTDGIIVMAATNLPESLDPALKRPGRFDRQVAVPLPDIKGRRDILEYYLSDKPLGPDVDRELMARQTQGFSGADLSNLINEGAILAAKEGSDAITQRMLDWAYDKILMGVERKSVKRTLEARRRTAFHEAGHALVALVTPGASPIHKATIVPRGHALGMVTQVGREDEFSINRQQMLARIRVCMGGTVAEELVFGSDQVSSGATDDLRQATSMARHMVTECGMSSVIGPVYVAANDERHGGAGISEATRQRVDAEVAAMLGEAKGAVRALLTDRMQDLTVLAEALLDRETLTRDEINTLLQQGDQQTPPSGGGGAGRRDHDGDQPPQLEGVPAPAAAQVASQRAAAFVLESRGGDSSSSDERLQCDSATVDRRATMYGVVDPADGGTPGQGEVVTAAGASQWETARAGTSGRSWAGGEEREKEGRLRSTGDKFALSGGGGHDWRLDAETGGPGDRQYMFLRLTREAARGRPGRVAWGADEGNQSE</sequence>
<dbReference type="PROSITE" id="PS00674">
    <property type="entry name" value="AAA"/>
    <property type="match status" value="1"/>
</dbReference>
<dbReference type="GO" id="GO:0046872">
    <property type="term" value="F:metal ion binding"/>
    <property type="evidence" value="ECO:0007669"/>
    <property type="project" value="UniProtKB-KW"/>
</dbReference>
<dbReference type="FunFam" id="3.40.50.300:FF:000195">
    <property type="entry name" value="ATP-dependent zinc metalloprotease FTSH 11"/>
    <property type="match status" value="1"/>
</dbReference>
<dbReference type="CDD" id="cd19501">
    <property type="entry name" value="RecA-like_FtsH"/>
    <property type="match status" value="1"/>
</dbReference>
<evidence type="ECO:0000313" key="17">
    <source>
        <dbReference type="EMBL" id="GIL86664.1"/>
    </source>
</evidence>
<dbReference type="Gene3D" id="1.20.58.760">
    <property type="entry name" value="Peptidase M41"/>
    <property type="match status" value="1"/>
</dbReference>
<gene>
    <name evidence="17" type="ORF">Vretifemale_14923</name>
    <name evidence="18" type="ORF">Vretimale_11524</name>
</gene>
<dbReference type="GO" id="GO:0045037">
    <property type="term" value="P:protein import into chloroplast stroma"/>
    <property type="evidence" value="ECO:0007669"/>
    <property type="project" value="TreeGrafter"/>
</dbReference>
<dbReference type="SUPFAM" id="SSF140990">
    <property type="entry name" value="FtsH protease domain-like"/>
    <property type="match status" value="1"/>
</dbReference>
<keyword evidence="9" id="KW-0378">Hydrolase</keyword>
<dbReference type="InterPro" id="IPR027417">
    <property type="entry name" value="P-loop_NTPase"/>
</dbReference>
<dbReference type="GO" id="GO:0004176">
    <property type="term" value="F:ATP-dependent peptidase activity"/>
    <property type="evidence" value="ECO:0007669"/>
    <property type="project" value="InterPro"/>
</dbReference>
<feature type="compositionally biased region" description="Basic and acidic residues" evidence="15">
    <location>
        <begin position="1020"/>
        <end position="1033"/>
    </location>
</feature>
<dbReference type="Pfam" id="PF01434">
    <property type="entry name" value="Peptidase_M41"/>
    <property type="match status" value="1"/>
</dbReference>
<dbReference type="InterPro" id="IPR003959">
    <property type="entry name" value="ATPase_AAA_core"/>
</dbReference>
<dbReference type="Pfam" id="PF00004">
    <property type="entry name" value="AAA"/>
    <property type="match status" value="1"/>
</dbReference>
<organism evidence="17 19">
    <name type="scientific">Volvox reticuliferus</name>
    <dbReference type="NCBI Taxonomy" id="1737510"/>
    <lineage>
        <taxon>Eukaryota</taxon>
        <taxon>Viridiplantae</taxon>
        <taxon>Chlorophyta</taxon>
        <taxon>core chlorophytes</taxon>
        <taxon>Chlorophyceae</taxon>
        <taxon>CS clade</taxon>
        <taxon>Chlamydomonadales</taxon>
        <taxon>Volvocaceae</taxon>
        <taxon>Volvox</taxon>
    </lineage>
</organism>
<dbReference type="InterPro" id="IPR003593">
    <property type="entry name" value="AAA+_ATPase"/>
</dbReference>
<feature type="region of interest" description="Disordered" evidence="15">
    <location>
        <begin position="902"/>
        <end position="942"/>
    </location>
</feature>
<dbReference type="PANTHER" id="PTHR23076:SF97">
    <property type="entry name" value="ATP-DEPENDENT ZINC METALLOPROTEASE YME1L1"/>
    <property type="match status" value="1"/>
</dbReference>
<evidence type="ECO:0000256" key="11">
    <source>
        <dbReference type="ARBA" id="ARBA00022840"/>
    </source>
</evidence>
<comment type="cofactor">
    <cofactor evidence="1">
        <name>Zn(2+)</name>
        <dbReference type="ChEBI" id="CHEBI:29105"/>
    </cofactor>
</comment>
<comment type="caution">
    <text evidence="17">The sequence shown here is derived from an EMBL/GenBank/DDBJ whole genome shotgun (WGS) entry which is preliminary data.</text>
</comment>
<comment type="similarity">
    <text evidence="5">In the N-terminal section; belongs to the AAA ATPase family.</text>
</comment>
<dbReference type="InterPro" id="IPR005936">
    <property type="entry name" value="FtsH"/>
</dbReference>
<dbReference type="InterPro" id="IPR037219">
    <property type="entry name" value="Peptidase_M41-like"/>
</dbReference>
<keyword evidence="14" id="KW-0472">Membrane</keyword>
<keyword evidence="7" id="KW-0479">Metal-binding</keyword>
<evidence type="ECO:0000256" key="13">
    <source>
        <dbReference type="ARBA" id="ARBA00023128"/>
    </source>
</evidence>
<dbReference type="GO" id="GO:0005524">
    <property type="term" value="F:ATP binding"/>
    <property type="evidence" value="ECO:0007669"/>
    <property type="project" value="UniProtKB-KW"/>
</dbReference>
<feature type="domain" description="AAA+ ATPase" evidence="16">
    <location>
        <begin position="505"/>
        <end position="640"/>
    </location>
</feature>
<keyword evidence="10" id="KW-0862">Zinc</keyword>
<comment type="similarity">
    <text evidence="4">In the C-terminal section; belongs to the peptidase M41 family.</text>
</comment>
<feature type="region of interest" description="Disordered" evidence="15">
    <location>
        <begin position="431"/>
        <end position="462"/>
    </location>
</feature>
<dbReference type="GO" id="GO:0006508">
    <property type="term" value="P:proteolysis"/>
    <property type="evidence" value="ECO:0007669"/>
    <property type="project" value="UniProtKB-KW"/>
</dbReference>
<evidence type="ECO:0000256" key="4">
    <source>
        <dbReference type="ARBA" id="ARBA00010044"/>
    </source>
</evidence>
<dbReference type="OrthoDB" id="1413014at2759"/>